<feature type="domain" description="Lactate/malate dehydrogenase C-terminal" evidence="13">
    <location>
        <begin position="158"/>
        <end position="330"/>
    </location>
</feature>
<feature type="domain" description="Lactate/malate dehydrogenase N-terminal" evidence="12">
    <location>
        <begin position="9"/>
        <end position="154"/>
    </location>
</feature>
<comment type="similarity">
    <text evidence="2">Belongs to the LDH/MDH superfamily. MDH type 2 family.</text>
</comment>
<evidence type="ECO:0000256" key="4">
    <source>
        <dbReference type="ARBA" id="ARBA00023002"/>
    </source>
</evidence>
<dbReference type="EC" id="1.1.1.37" evidence="3 10"/>
<evidence type="ECO:0000256" key="8">
    <source>
        <dbReference type="PIRSR" id="PIRSR000102-3"/>
    </source>
</evidence>
<organism evidence="14 15">
    <name type="scientific">Heterostelium pallidum (strain ATCC 26659 / Pp 5 / PN500)</name>
    <name type="common">Cellular slime mold</name>
    <name type="synonym">Polysphondylium pallidum</name>
    <dbReference type="NCBI Taxonomy" id="670386"/>
    <lineage>
        <taxon>Eukaryota</taxon>
        <taxon>Amoebozoa</taxon>
        <taxon>Evosea</taxon>
        <taxon>Eumycetozoa</taxon>
        <taxon>Dictyostelia</taxon>
        <taxon>Acytosteliales</taxon>
        <taxon>Acytosteliaceae</taxon>
        <taxon>Heterostelium</taxon>
    </lineage>
</organism>
<dbReference type="InterPro" id="IPR001557">
    <property type="entry name" value="L-lactate/malate_DH"/>
</dbReference>
<dbReference type="InterPro" id="IPR001236">
    <property type="entry name" value="Lactate/malate_DH_N"/>
</dbReference>
<dbReference type="InterPro" id="IPR015955">
    <property type="entry name" value="Lactate_DH/Glyco_Ohase_4_C"/>
</dbReference>
<proteinExistence type="inferred from homology"/>
<dbReference type="InterPro" id="IPR022383">
    <property type="entry name" value="Lactate/malate_DH_C"/>
</dbReference>
<evidence type="ECO:0000256" key="7">
    <source>
        <dbReference type="PIRSR" id="PIRSR000102-2"/>
    </source>
</evidence>
<dbReference type="CDD" id="cd01336">
    <property type="entry name" value="MDH_cytoplasmic_cytosolic"/>
    <property type="match status" value="1"/>
</dbReference>
<evidence type="ECO:0000256" key="2">
    <source>
        <dbReference type="ARBA" id="ARBA00009613"/>
    </source>
</evidence>
<feature type="binding site" evidence="7">
    <location>
        <position position="100"/>
    </location>
    <ligand>
        <name>substrate</name>
    </ligand>
</feature>
<feature type="binding site" evidence="8">
    <location>
        <position position="44"/>
    </location>
    <ligand>
        <name>NAD(+)</name>
        <dbReference type="ChEBI" id="CHEBI:57540"/>
    </ligand>
</feature>
<reference evidence="14 15" key="1">
    <citation type="journal article" date="2011" name="Genome Res.">
        <title>Phylogeny-wide analysis of social amoeba genomes highlights ancient origins for complex intercellular communication.</title>
        <authorList>
            <person name="Heidel A.J."/>
            <person name="Lawal H.M."/>
            <person name="Felder M."/>
            <person name="Schilde C."/>
            <person name="Helps N.R."/>
            <person name="Tunggal B."/>
            <person name="Rivero F."/>
            <person name="John U."/>
            <person name="Schleicher M."/>
            <person name="Eichinger L."/>
            <person name="Platzer M."/>
            <person name="Noegel A.A."/>
            <person name="Schaap P."/>
            <person name="Gloeckner G."/>
        </authorList>
    </citation>
    <scope>NUCLEOTIDE SEQUENCE [LARGE SCALE GENOMIC DNA]</scope>
    <source>
        <strain evidence="15">ATCC 26659 / Pp 5 / PN500</strain>
    </source>
</reference>
<dbReference type="NCBIfam" id="TIGR01759">
    <property type="entry name" value="MalateDH-SF1"/>
    <property type="match status" value="1"/>
</dbReference>
<gene>
    <name evidence="14" type="primary">mdhC</name>
    <name evidence="14" type="ORF">PPL_04456</name>
</gene>
<dbReference type="InterPro" id="IPR001252">
    <property type="entry name" value="Malate_DH_AS"/>
</dbReference>
<dbReference type="FunCoup" id="D3B7L8">
    <property type="interactions" value="456"/>
</dbReference>
<evidence type="ECO:0000313" key="14">
    <source>
        <dbReference type="EMBL" id="EFA82761.1"/>
    </source>
</evidence>
<dbReference type="GO" id="GO:0030060">
    <property type="term" value="F:L-malate dehydrogenase (NAD+) activity"/>
    <property type="evidence" value="ECO:0007669"/>
    <property type="project" value="UniProtKB-EC"/>
</dbReference>
<dbReference type="Proteomes" id="UP000001396">
    <property type="component" value="Unassembled WGS sequence"/>
</dbReference>
<keyword evidence="11" id="KW-1133">Transmembrane helix</keyword>
<keyword evidence="11" id="KW-0812">Transmembrane</keyword>
<dbReference type="NCBIfam" id="NF003916">
    <property type="entry name" value="PRK05442.1"/>
    <property type="match status" value="1"/>
</dbReference>
<keyword evidence="15" id="KW-1185">Reference proteome</keyword>
<evidence type="ECO:0000256" key="5">
    <source>
        <dbReference type="ARBA" id="ARBA00023027"/>
    </source>
</evidence>
<dbReference type="GeneID" id="31359943"/>
<dbReference type="AlphaFoldDB" id="D3B7L8"/>
<dbReference type="InterPro" id="IPR036291">
    <property type="entry name" value="NAD(P)-bd_dom_sf"/>
</dbReference>
<evidence type="ECO:0000256" key="3">
    <source>
        <dbReference type="ARBA" id="ARBA00012995"/>
    </source>
</evidence>
<dbReference type="EMBL" id="ADBJ01000018">
    <property type="protein sequence ID" value="EFA82761.1"/>
    <property type="molecule type" value="Genomic_DNA"/>
</dbReference>
<sequence>MSSNDFISIVVTGAAGQIGYSLVFNIIRGDMFGTEQKVRVVLMDIEPMLEGLKGLKMEIEDSCYPLVQEIVITSDPKTAFTNVDYAVLVGGMPRKEGMQRVDLLRANAAIFKVQGKALNDYAKKTVKVLVVANPANTNALIALLNAPNIPPENFSCLTRLDHNRAKAQIAMKANVNVKDVHNIIVWGNHSLTIYPDTRCGYINLPTGKATIANVIKNEAWLQGDFVSTVQVRGAAVISARKLSSAASAAKAITDHMHDWALGTPEGEYVSMGVHSDGSYGVPVGVIFSYPVTIKNGVYSIVQGLPIDQYTREKIDLTTKELVEEKESATKILAEM</sequence>
<keyword evidence="10" id="KW-0816">Tricarboxylic acid cycle</keyword>
<dbReference type="InterPro" id="IPR010945">
    <property type="entry name" value="Malate_DH_type2"/>
</dbReference>
<dbReference type="GO" id="GO:0006108">
    <property type="term" value="P:malate metabolic process"/>
    <property type="evidence" value="ECO:0007669"/>
    <property type="project" value="InterPro"/>
</dbReference>
<keyword evidence="4 9" id="KW-0560">Oxidoreductase</keyword>
<name>D3B7L8_HETP5</name>
<dbReference type="Gene3D" id="3.40.50.720">
    <property type="entry name" value="NAD(P)-binding Rossmann-like Domain"/>
    <property type="match status" value="1"/>
</dbReference>
<dbReference type="GO" id="GO:0006099">
    <property type="term" value="P:tricarboxylic acid cycle"/>
    <property type="evidence" value="ECO:0007669"/>
    <property type="project" value="UniProtKB-KW"/>
</dbReference>
<dbReference type="RefSeq" id="XP_020434878.1">
    <property type="nucleotide sequence ID" value="XM_020575358.1"/>
</dbReference>
<dbReference type="InterPro" id="IPR011274">
    <property type="entry name" value="Malate_DH_NAD-dep_euk"/>
</dbReference>
<evidence type="ECO:0000256" key="1">
    <source>
        <dbReference type="ARBA" id="ARBA00003966"/>
    </source>
</evidence>
<keyword evidence="5 8" id="KW-0520">NAD</keyword>
<accession>D3B7L8</accession>
<dbReference type="PROSITE" id="PS00068">
    <property type="entry name" value="MDH"/>
    <property type="match status" value="1"/>
</dbReference>
<evidence type="ECO:0000259" key="12">
    <source>
        <dbReference type="Pfam" id="PF00056"/>
    </source>
</evidence>
<comment type="function">
    <text evidence="1">Catalyzes the reversible oxidation of malate to oxaloacetate.</text>
</comment>
<feature type="binding site" evidence="7">
    <location>
        <position position="94"/>
    </location>
    <ligand>
        <name>substrate</name>
    </ligand>
</feature>
<evidence type="ECO:0000259" key="13">
    <source>
        <dbReference type="Pfam" id="PF02866"/>
    </source>
</evidence>
<dbReference type="STRING" id="670386.D3B7L8"/>
<protein>
    <recommendedName>
        <fullName evidence="3 10">Malate dehydrogenase</fullName>
        <ecNumber evidence="3 10">1.1.1.37</ecNumber>
    </recommendedName>
</protein>
<feature type="transmembrane region" description="Helical" evidence="11">
    <location>
        <begin position="6"/>
        <end position="27"/>
    </location>
</feature>
<dbReference type="InParanoid" id="D3B7L8"/>
<dbReference type="PIRSF" id="PIRSF000102">
    <property type="entry name" value="Lac_mal_DH"/>
    <property type="match status" value="1"/>
</dbReference>
<feature type="binding site" evidence="8">
    <location>
        <begin position="131"/>
        <end position="133"/>
    </location>
    <ligand>
        <name>NAD(+)</name>
        <dbReference type="ChEBI" id="CHEBI:57540"/>
    </ligand>
</feature>
<keyword evidence="11" id="KW-0472">Membrane</keyword>
<evidence type="ECO:0000256" key="6">
    <source>
        <dbReference type="PIRSR" id="PIRSR000102-1"/>
    </source>
</evidence>
<dbReference type="PANTHER" id="PTHR23382">
    <property type="entry name" value="MALATE DEHYDROGENASE"/>
    <property type="match status" value="1"/>
</dbReference>
<dbReference type="Pfam" id="PF00056">
    <property type="entry name" value="Ldh_1_N"/>
    <property type="match status" value="1"/>
</dbReference>
<feature type="binding site" evidence="8">
    <location>
        <begin position="13"/>
        <end position="19"/>
    </location>
    <ligand>
        <name>NAD(+)</name>
        <dbReference type="ChEBI" id="CHEBI:57540"/>
    </ligand>
</feature>
<dbReference type="FunFam" id="3.90.110.10:FF:000002">
    <property type="entry name" value="Malate dehydrogenase"/>
    <property type="match status" value="1"/>
</dbReference>
<comment type="caution">
    <text evidence="14">The sequence shown here is derived from an EMBL/GenBank/DDBJ whole genome shotgun (WGS) entry which is preliminary data.</text>
</comment>
<dbReference type="FunFam" id="3.40.50.720:FF:000010">
    <property type="entry name" value="Malate dehydrogenase"/>
    <property type="match status" value="1"/>
</dbReference>
<feature type="binding site" evidence="7">
    <location>
        <position position="133"/>
    </location>
    <ligand>
        <name>substrate</name>
    </ligand>
</feature>
<dbReference type="Pfam" id="PF02866">
    <property type="entry name" value="Ldh_1_C"/>
    <property type="match status" value="1"/>
</dbReference>
<dbReference type="SUPFAM" id="SSF56327">
    <property type="entry name" value="LDH C-terminal domain-like"/>
    <property type="match status" value="1"/>
</dbReference>
<feature type="binding site" evidence="7">
    <location>
        <position position="164"/>
    </location>
    <ligand>
        <name>substrate</name>
    </ligand>
</feature>
<evidence type="ECO:0000256" key="9">
    <source>
        <dbReference type="RuleBase" id="RU003369"/>
    </source>
</evidence>
<evidence type="ECO:0000313" key="15">
    <source>
        <dbReference type="Proteomes" id="UP000001396"/>
    </source>
</evidence>
<dbReference type="OMA" id="GMIGSNM"/>
<comment type="catalytic activity">
    <reaction evidence="10">
        <text>(S)-malate + NAD(+) = oxaloacetate + NADH + H(+)</text>
        <dbReference type="Rhea" id="RHEA:21432"/>
        <dbReference type="ChEBI" id="CHEBI:15378"/>
        <dbReference type="ChEBI" id="CHEBI:15589"/>
        <dbReference type="ChEBI" id="CHEBI:16452"/>
        <dbReference type="ChEBI" id="CHEBI:57540"/>
        <dbReference type="ChEBI" id="CHEBI:57945"/>
        <dbReference type="EC" id="1.1.1.37"/>
    </reaction>
</comment>
<evidence type="ECO:0000256" key="11">
    <source>
        <dbReference type="SAM" id="Phobius"/>
    </source>
</evidence>
<feature type="active site" description="Proton acceptor" evidence="6">
    <location>
        <position position="189"/>
    </location>
</feature>
<dbReference type="Gene3D" id="3.90.110.10">
    <property type="entry name" value="Lactate dehydrogenase/glycoside hydrolase, family 4, C-terminal"/>
    <property type="match status" value="1"/>
</dbReference>
<evidence type="ECO:0000256" key="10">
    <source>
        <dbReference type="RuleBase" id="RU003405"/>
    </source>
</evidence>
<feature type="binding site" evidence="8">
    <location>
        <position position="107"/>
    </location>
    <ligand>
        <name>NAD(+)</name>
        <dbReference type="ChEBI" id="CHEBI:57540"/>
    </ligand>
</feature>
<dbReference type="SUPFAM" id="SSF51735">
    <property type="entry name" value="NAD(P)-binding Rossmann-fold domains"/>
    <property type="match status" value="1"/>
</dbReference>